<proteinExistence type="predicted"/>
<reference evidence="3" key="1">
    <citation type="submission" date="2020-10" db="EMBL/GenBank/DDBJ databases">
        <authorList>
            <person name="Gilroy R."/>
        </authorList>
    </citation>
    <scope>NUCLEOTIDE SEQUENCE</scope>
    <source>
        <strain evidence="3">20514</strain>
    </source>
</reference>
<comment type="caution">
    <text evidence="3">The sequence shown here is derived from an EMBL/GenBank/DDBJ whole genome shotgun (WGS) entry which is preliminary data.</text>
</comment>
<feature type="region of interest" description="Disordered" evidence="1">
    <location>
        <begin position="140"/>
        <end position="177"/>
    </location>
</feature>
<organism evidence="3 4">
    <name type="scientific">Candidatus Cryptobacteroides merdigallinarum</name>
    <dbReference type="NCBI Taxonomy" id="2840770"/>
    <lineage>
        <taxon>Bacteria</taxon>
        <taxon>Pseudomonadati</taxon>
        <taxon>Bacteroidota</taxon>
        <taxon>Bacteroidia</taxon>
        <taxon>Bacteroidales</taxon>
        <taxon>Candidatus Cryptobacteroides</taxon>
    </lineage>
</organism>
<dbReference type="PROSITE" id="PS51257">
    <property type="entry name" value="PROKAR_LIPOPROTEIN"/>
    <property type="match status" value="1"/>
</dbReference>
<feature type="domain" description="LTD" evidence="2">
    <location>
        <begin position="175"/>
        <end position="302"/>
    </location>
</feature>
<dbReference type="PROSITE" id="PS51841">
    <property type="entry name" value="LTD"/>
    <property type="match status" value="2"/>
</dbReference>
<evidence type="ECO:0000256" key="1">
    <source>
        <dbReference type="SAM" id="MobiDB-lite"/>
    </source>
</evidence>
<dbReference type="EMBL" id="JADIMQ010000052">
    <property type="protein sequence ID" value="MBO8448364.1"/>
    <property type="molecule type" value="Genomic_DNA"/>
</dbReference>
<evidence type="ECO:0000313" key="3">
    <source>
        <dbReference type="EMBL" id="MBO8448364.1"/>
    </source>
</evidence>
<dbReference type="Pfam" id="PF00932">
    <property type="entry name" value="LTD"/>
    <property type="match status" value="2"/>
</dbReference>
<evidence type="ECO:0000313" key="4">
    <source>
        <dbReference type="Proteomes" id="UP000810252"/>
    </source>
</evidence>
<sequence length="340" mass="36951">MKSGKILAITAMIAGTSVFTGCKDDQEPGMETSDVTGVFINEVCSGGMEWIELYNSNGTSVSLAGYHLQDDKGTDEEYIFPEGATIEAESFYVLEEGTYEFGISGSGDSITLLDEAYRQIDAVTMPEMDDYYTYARTEDGGSSWEITEGGTKGRSNSGEADGLPATDEPDVPEGEDYSGLRLNEINGNDKFIELYNTSDADINLAGVYFVKDDEDGVNSSDESIFTFGDNTSIAGHGYLTIWSSKSDNSDAEYIFDFGLSADKSVKIELFTPGKESLDVFKNLKSDGTEVWGEDDGKYDSKDKGSFARETDGTGDWYIMSATEGQTNAGAQKADNVKIEW</sequence>
<dbReference type="InterPro" id="IPR001322">
    <property type="entry name" value="Lamin_tail_dom"/>
</dbReference>
<gene>
    <name evidence="3" type="ORF">IAC29_03725</name>
</gene>
<feature type="domain" description="LTD" evidence="2">
    <location>
        <begin position="31"/>
        <end position="127"/>
    </location>
</feature>
<dbReference type="SUPFAM" id="SSF74853">
    <property type="entry name" value="Lamin A/C globular tail domain"/>
    <property type="match status" value="2"/>
</dbReference>
<dbReference type="AlphaFoldDB" id="A0A9D9HEZ0"/>
<evidence type="ECO:0000259" key="2">
    <source>
        <dbReference type="PROSITE" id="PS51841"/>
    </source>
</evidence>
<dbReference type="Gene3D" id="2.60.40.1260">
    <property type="entry name" value="Lamin Tail domain"/>
    <property type="match status" value="2"/>
</dbReference>
<name>A0A9D9HEZ0_9BACT</name>
<dbReference type="Proteomes" id="UP000810252">
    <property type="component" value="Unassembled WGS sequence"/>
</dbReference>
<reference evidence="3" key="2">
    <citation type="journal article" date="2021" name="PeerJ">
        <title>Extensive microbial diversity within the chicken gut microbiome revealed by metagenomics and culture.</title>
        <authorList>
            <person name="Gilroy R."/>
            <person name="Ravi A."/>
            <person name="Getino M."/>
            <person name="Pursley I."/>
            <person name="Horton D.L."/>
            <person name="Alikhan N.F."/>
            <person name="Baker D."/>
            <person name="Gharbi K."/>
            <person name="Hall N."/>
            <person name="Watson M."/>
            <person name="Adriaenssens E.M."/>
            <person name="Foster-Nyarko E."/>
            <person name="Jarju S."/>
            <person name="Secka A."/>
            <person name="Antonio M."/>
            <person name="Oren A."/>
            <person name="Chaudhuri R.R."/>
            <person name="La Ragione R."/>
            <person name="Hildebrand F."/>
            <person name="Pallen M.J."/>
        </authorList>
    </citation>
    <scope>NUCLEOTIDE SEQUENCE</scope>
    <source>
        <strain evidence="3">20514</strain>
    </source>
</reference>
<protein>
    <submittedName>
        <fullName evidence="3">Lamin tail domain-containing protein</fullName>
    </submittedName>
</protein>
<feature type="compositionally biased region" description="Acidic residues" evidence="1">
    <location>
        <begin position="167"/>
        <end position="176"/>
    </location>
</feature>
<accession>A0A9D9HEZ0</accession>
<dbReference type="InterPro" id="IPR036415">
    <property type="entry name" value="Lamin_tail_dom_sf"/>
</dbReference>